<evidence type="ECO:0000256" key="3">
    <source>
        <dbReference type="ARBA" id="ARBA00022598"/>
    </source>
</evidence>
<feature type="domain" description="Mur ligase C-terminal" evidence="11">
    <location>
        <begin position="292"/>
        <end position="405"/>
    </location>
</feature>
<dbReference type="Gene3D" id="3.90.190.20">
    <property type="entry name" value="Mur ligase, C-terminal domain"/>
    <property type="match status" value="1"/>
</dbReference>
<proteinExistence type="inferred from homology"/>
<dbReference type="PANTHER" id="PTHR11136">
    <property type="entry name" value="FOLYLPOLYGLUTAMATE SYNTHASE-RELATED"/>
    <property type="match status" value="1"/>
</dbReference>
<dbReference type="InterPro" id="IPR036615">
    <property type="entry name" value="Mur_ligase_C_dom_sf"/>
</dbReference>
<sequence length="433" mass="48086">MIQAEEYLEHIPMWTRDKHSLTEVRGFLDQLGNPDRETPAIHVAGTNGKGSVCAFLTSVYRQAGFRVGTFVSPHLESVRERFLINGERADREMVQAAFEKVLKAVERMKEKGFSHPSYFEFLFYMAMTLFAQEEMDLMIIETGLGGRLDATNVLEKPLACVITSISLDHTMYLGDTLKDIAGEKAGIIKSGVPVIYDDTVKEASEVIKARALRMAAEAFPVGTGDFTMEEEETEGIWTRTPEGLRFFIPFEAPYQTENAMLAIRTVQAVGRPSIQVTESQLIEGIGKARWAGRMERAGENLYLDGAHNPGGIEAFIQAAQALMKRRKKKGFLLFGAVSDKDYRSMAELLCSRIRWSGIGVVHIHSSRGVEAEALAEVFSDKADCPVAAFQGVKEALCGMKKQAGEELLFCVGSLYMVGELKAQLAEMERREDT</sequence>
<evidence type="ECO:0000256" key="8">
    <source>
        <dbReference type="ARBA" id="ARBA00030592"/>
    </source>
</evidence>
<dbReference type="InterPro" id="IPR036565">
    <property type="entry name" value="Mur-like_cat_sf"/>
</dbReference>
<dbReference type="InterPro" id="IPR013221">
    <property type="entry name" value="Mur_ligase_cen"/>
</dbReference>
<dbReference type="SUPFAM" id="SSF53244">
    <property type="entry name" value="MurD-like peptide ligases, peptide-binding domain"/>
    <property type="match status" value="1"/>
</dbReference>
<evidence type="ECO:0000256" key="6">
    <source>
        <dbReference type="ARBA" id="ARBA00022840"/>
    </source>
</evidence>
<evidence type="ECO:0000256" key="2">
    <source>
        <dbReference type="ARBA" id="ARBA00013025"/>
    </source>
</evidence>
<accession>A0ABQ0AY31</accession>
<dbReference type="SUPFAM" id="SSF53623">
    <property type="entry name" value="MurD-like peptide ligases, catalytic domain"/>
    <property type="match status" value="1"/>
</dbReference>
<keyword evidence="14" id="KW-1185">Reference proteome</keyword>
<dbReference type="InterPro" id="IPR018109">
    <property type="entry name" value="Folylpolyglutamate_synth_CS"/>
</dbReference>
<protein>
    <recommendedName>
        <fullName evidence="2">tetrahydrofolate synthase</fullName>
        <ecNumber evidence="2">6.3.2.17</ecNumber>
    </recommendedName>
    <alternativeName>
        <fullName evidence="8">Tetrahydrofolylpolyglutamate synthase</fullName>
    </alternativeName>
</protein>
<dbReference type="PANTHER" id="PTHR11136:SF0">
    <property type="entry name" value="DIHYDROFOLATE SYNTHETASE-RELATED"/>
    <property type="match status" value="1"/>
</dbReference>
<evidence type="ECO:0000256" key="5">
    <source>
        <dbReference type="ARBA" id="ARBA00022741"/>
    </source>
</evidence>
<keyword evidence="3 10" id="KW-0436">Ligase</keyword>
<reference evidence="13 14" key="1">
    <citation type="submission" date="2024-04" db="EMBL/GenBank/DDBJ databases">
        <title>Defined microbial consortia suppress multidrug-resistant proinflammatory Enterobacteriaceae via ecological control.</title>
        <authorList>
            <person name="Furuichi M."/>
            <person name="Kawaguchi T."/>
            <person name="Pust M."/>
            <person name="Yasuma K."/>
            <person name="Plichta D."/>
            <person name="Hasegawa N."/>
            <person name="Ohya T."/>
            <person name="Bhattarai S."/>
            <person name="Sasajima S."/>
            <person name="Aoto Y."/>
            <person name="Tuganbaev T."/>
            <person name="Yaginuma M."/>
            <person name="Ueda M."/>
            <person name="Okahashi N."/>
            <person name="Amafuji K."/>
            <person name="Kiridooshi Y."/>
            <person name="Sugita K."/>
            <person name="Strazar M."/>
            <person name="Skelly A."/>
            <person name="Suda W."/>
            <person name="Hattori M."/>
            <person name="Nakamoto N."/>
            <person name="Caballero S."/>
            <person name="Norman J."/>
            <person name="Olle B."/>
            <person name="Tanoue T."/>
            <person name="Arita M."/>
            <person name="Bucci V."/>
            <person name="Atarashi K."/>
            <person name="Xavier R."/>
            <person name="Honda K."/>
        </authorList>
    </citation>
    <scope>NUCLEOTIDE SEQUENCE [LARGE SCALE GENOMIC DNA]</scope>
    <source>
        <strain evidence="14">f13</strain>
    </source>
</reference>
<keyword evidence="5 10" id="KW-0547">Nucleotide-binding</keyword>
<gene>
    <name evidence="13" type="ORF">F130042H8_19940</name>
</gene>
<feature type="domain" description="Mur ligase central" evidence="12">
    <location>
        <begin position="43"/>
        <end position="264"/>
    </location>
</feature>
<evidence type="ECO:0000313" key="14">
    <source>
        <dbReference type="Proteomes" id="UP001600894"/>
    </source>
</evidence>
<comment type="similarity">
    <text evidence="1 10">Belongs to the folylpolyglutamate synthase family.</text>
</comment>
<evidence type="ECO:0000259" key="12">
    <source>
        <dbReference type="Pfam" id="PF08245"/>
    </source>
</evidence>
<evidence type="ECO:0000313" key="13">
    <source>
        <dbReference type="EMBL" id="GAA6268934.1"/>
    </source>
</evidence>
<dbReference type="RefSeq" id="WP_390469857.1">
    <property type="nucleotide sequence ID" value="NZ_BAABXL010000001.1"/>
</dbReference>
<evidence type="ECO:0000256" key="10">
    <source>
        <dbReference type="PIRNR" id="PIRNR001563"/>
    </source>
</evidence>
<dbReference type="InterPro" id="IPR004101">
    <property type="entry name" value="Mur_ligase_C"/>
</dbReference>
<dbReference type="InterPro" id="IPR001645">
    <property type="entry name" value="Folylpolyglutamate_synth"/>
</dbReference>
<keyword evidence="4" id="KW-0479">Metal-binding</keyword>
<dbReference type="Proteomes" id="UP001600894">
    <property type="component" value="Unassembled WGS sequence"/>
</dbReference>
<evidence type="ECO:0000256" key="9">
    <source>
        <dbReference type="ARBA" id="ARBA00047493"/>
    </source>
</evidence>
<dbReference type="Pfam" id="PF02875">
    <property type="entry name" value="Mur_ligase_C"/>
    <property type="match status" value="1"/>
</dbReference>
<dbReference type="PROSITE" id="PS01012">
    <property type="entry name" value="FOLYLPOLYGLU_SYNT_2"/>
    <property type="match status" value="1"/>
</dbReference>
<name>A0ABQ0AY31_9FIRM</name>
<organism evidence="13 14">
    <name type="scientific">Enterocloster alcoholdehydrogenati</name>
    <dbReference type="NCBI Taxonomy" id="2547410"/>
    <lineage>
        <taxon>Bacteria</taxon>
        <taxon>Bacillati</taxon>
        <taxon>Bacillota</taxon>
        <taxon>Clostridia</taxon>
        <taxon>Lachnospirales</taxon>
        <taxon>Lachnospiraceae</taxon>
        <taxon>Enterocloster</taxon>
    </lineage>
</organism>
<keyword evidence="6 10" id="KW-0067">ATP-binding</keyword>
<keyword evidence="7" id="KW-0460">Magnesium</keyword>
<comment type="catalytic activity">
    <reaction evidence="9">
        <text>(6S)-5,6,7,8-tetrahydrofolyl-(gamma-L-Glu)(n) + L-glutamate + ATP = (6S)-5,6,7,8-tetrahydrofolyl-(gamma-L-Glu)(n+1) + ADP + phosphate + H(+)</text>
        <dbReference type="Rhea" id="RHEA:10580"/>
        <dbReference type="Rhea" id="RHEA-COMP:14738"/>
        <dbReference type="Rhea" id="RHEA-COMP:14740"/>
        <dbReference type="ChEBI" id="CHEBI:15378"/>
        <dbReference type="ChEBI" id="CHEBI:29985"/>
        <dbReference type="ChEBI" id="CHEBI:30616"/>
        <dbReference type="ChEBI" id="CHEBI:43474"/>
        <dbReference type="ChEBI" id="CHEBI:141005"/>
        <dbReference type="ChEBI" id="CHEBI:456216"/>
        <dbReference type="EC" id="6.3.2.17"/>
    </reaction>
</comment>
<dbReference type="Pfam" id="PF08245">
    <property type="entry name" value="Mur_ligase_M"/>
    <property type="match status" value="1"/>
</dbReference>
<evidence type="ECO:0000259" key="11">
    <source>
        <dbReference type="Pfam" id="PF02875"/>
    </source>
</evidence>
<evidence type="ECO:0000256" key="1">
    <source>
        <dbReference type="ARBA" id="ARBA00008276"/>
    </source>
</evidence>
<evidence type="ECO:0000256" key="4">
    <source>
        <dbReference type="ARBA" id="ARBA00022723"/>
    </source>
</evidence>
<comment type="caution">
    <text evidence="13">The sequence shown here is derived from an EMBL/GenBank/DDBJ whole genome shotgun (WGS) entry which is preliminary data.</text>
</comment>
<evidence type="ECO:0000256" key="7">
    <source>
        <dbReference type="ARBA" id="ARBA00022842"/>
    </source>
</evidence>
<dbReference type="PIRSF" id="PIRSF001563">
    <property type="entry name" value="Folylpolyglu_synth"/>
    <property type="match status" value="1"/>
</dbReference>
<dbReference type="NCBIfam" id="TIGR01499">
    <property type="entry name" value="folC"/>
    <property type="match status" value="1"/>
</dbReference>
<dbReference type="Gene3D" id="3.40.1190.10">
    <property type="entry name" value="Mur-like, catalytic domain"/>
    <property type="match status" value="1"/>
</dbReference>
<dbReference type="EMBL" id="BAABXL010000001">
    <property type="protein sequence ID" value="GAA6268934.1"/>
    <property type="molecule type" value="Genomic_DNA"/>
</dbReference>
<dbReference type="EC" id="6.3.2.17" evidence="2"/>